<accession>A0A481Z2Y3</accession>
<dbReference type="EMBL" id="MK500465">
    <property type="protein sequence ID" value="QBK90113.1"/>
    <property type="molecule type" value="Genomic_DNA"/>
</dbReference>
<name>A0A481Z2Y3_9VIRU</name>
<feature type="compositionally biased region" description="Polar residues" evidence="1">
    <location>
        <begin position="575"/>
        <end position="586"/>
    </location>
</feature>
<sequence>MSNTLELNNFNNQQIKTPPQFSQTSPPITQLQPNFNTGSQTGIPNGAQPGFPAGAQTGIPNGAQPGFPAGAQPGFPTGAQPGFPAGAQPGFPTGAQPGFPTGAQPGFHTNVQPGFPTGAQPGGQNDAQSKSINEFYIQLISEHSADVIKKLVIPSFIKIAQNKGCNITMDECLNSLNLPISTAPMNPMGSKISAQFNPGMGQFPIFPSNTSLQSRTKKKKDVVNPCPYVPEKSPDPSKRVPCGKEGGPGLHSYCKAHYKLKSVQKLLMTNQSTGGFPQASAPNIGRPGMNPQLSTLNVVQVDPSKNIYMDTVSNIILYCPNGINPGSNKIAMGVACDHKQTEGKLVYKLPSEHKDYALKHGMMINDDNAIEITDPINIIVSPLPTPMPLSLQPNSFSPGMTQPSSFSPGMTQPSSFPPGMTQPSSFPPGMSQPNSFPPGMSQPSSLPPGIHQPNSLPPGIHQPNSFPPGMHQPNSLPPGIHQPNSFPPGMHQPNSLPPGIHQPNSFPLGIPQQSSTPQPVPQQSSEQQSSTPQQSSEQQSSEQQSSEQQSSTPQQSSTSEPPDLQLESSEQQSSATQPVLQESTTPPHDVPQLHDMH</sequence>
<feature type="compositionally biased region" description="Polar residues" evidence="1">
    <location>
        <begin position="1"/>
        <end position="43"/>
    </location>
</feature>
<feature type="region of interest" description="Disordered" evidence="1">
    <location>
        <begin position="390"/>
        <end position="597"/>
    </location>
</feature>
<feature type="region of interest" description="Disordered" evidence="1">
    <location>
        <begin position="214"/>
        <end position="240"/>
    </location>
</feature>
<evidence type="ECO:0000256" key="1">
    <source>
        <dbReference type="SAM" id="MobiDB-lite"/>
    </source>
</evidence>
<proteinExistence type="predicted"/>
<feature type="compositionally biased region" description="Polar residues" evidence="1">
    <location>
        <begin position="391"/>
        <end position="414"/>
    </location>
</feature>
<protein>
    <submittedName>
        <fullName evidence="2">Cornifin SPRR family protein</fullName>
    </submittedName>
</protein>
<reference evidence="2" key="1">
    <citation type="journal article" date="2019" name="MBio">
        <title>Virus Genomes from Deep Sea Sediments Expand the Ocean Megavirome and Support Independent Origins of Viral Gigantism.</title>
        <authorList>
            <person name="Backstrom D."/>
            <person name="Yutin N."/>
            <person name="Jorgensen S.L."/>
            <person name="Dharamshi J."/>
            <person name="Homa F."/>
            <person name="Zaremba-Niedwiedzka K."/>
            <person name="Spang A."/>
            <person name="Wolf Y.I."/>
            <person name="Koonin E.V."/>
            <person name="Ettema T.J."/>
        </authorList>
    </citation>
    <scope>NUCLEOTIDE SEQUENCE</scope>
</reference>
<gene>
    <name evidence="2" type="ORF">LCPAC102_00230</name>
</gene>
<feature type="compositionally biased region" description="Low complexity" evidence="1">
    <location>
        <begin position="511"/>
        <end position="574"/>
    </location>
</feature>
<feature type="region of interest" description="Disordered" evidence="1">
    <location>
        <begin position="1"/>
        <end position="50"/>
    </location>
</feature>
<evidence type="ECO:0000313" key="2">
    <source>
        <dbReference type="EMBL" id="QBK90113.1"/>
    </source>
</evidence>
<organism evidence="2">
    <name type="scientific">Pithovirus LCPAC102</name>
    <dbReference type="NCBI Taxonomy" id="2506587"/>
    <lineage>
        <taxon>Viruses</taxon>
        <taxon>Pithoviruses</taxon>
    </lineage>
</organism>